<proteinExistence type="predicted"/>
<dbReference type="EMBL" id="BK015323">
    <property type="protein sequence ID" value="DAE01279.1"/>
    <property type="molecule type" value="Genomic_DNA"/>
</dbReference>
<accession>A0A8S5P2G8</accession>
<sequence length="32" mass="3767">MSVLEQILRQTRLLTLRVDIQLACIMVVQLIR</sequence>
<evidence type="ECO:0000313" key="1">
    <source>
        <dbReference type="EMBL" id="DAE01279.1"/>
    </source>
</evidence>
<organism evidence="1">
    <name type="scientific">Siphoviridae sp. ctJcm18</name>
    <dbReference type="NCBI Taxonomy" id="2825433"/>
    <lineage>
        <taxon>Viruses</taxon>
        <taxon>Duplodnaviria</taxon>
        <taxon>Heunggongvirae</taxon>
        <taxon>Uroviricota</taxon>
        <taxon>Caudoviricetes</taxon>
    </lineage>
</organism>
<protein>
    <submittedName>
        <fullName evidence="1">Uncharacterized protein</fullName>
    </submittedName>
</protein>
<name>A0A8S5P2G8_9CAUD</name>
<reference evidence="1" key="1">
    <citation type="journal article" date="2021" name="Proc. Natl. Acad. Sci. U.S.A.">
        <title>A Catalog of Tens of Thousands of Viruses from Human Metagenomes Reveals Hidden Associations with Chronic Diseases.</title>
        <authorList>
            <person name="Tisza M.J."/>
            <person name="Buck C.B."/>
        </authorList>
    </citation>
    <scope>NUCLEOTIDE SEQUENCE</scope>
    <source>
        <strain evidence="1">CtJcm18</strain>
    </source>
</reference>